<comment type="caution">
    <text evidence="1">The sequence shown here is derived from an EMBL/GenBank/DDBJ whole genome shotgun (WGS) entry which is preliminary data.</text>
</comment>
<evidence type="ECO:0000313" key="2">
    <source>
        <dbReference type="Proteomes" id="UP001499854"/>
    </source>
</evidence>
<proteinExistence type="predicted"/>
<protein>
    <submittedName>
        <fullName evidence="1">Uncharacterized protein</fullName>
    </submittedName>
</protein>
<dbReference type="Proteomes" id="UP001499854">
    <property type="component" value="Unassembled WGS sequence"/>
</dbReference>
<sequence>MGLVASILLNHGRRFGMSDDLDWARLPEPGDPAMVEWLENASCSPRVKALAVRAVNAAGKGVSADRWRTAVLAEHPEAGTLLAEAKECMRAAGLWPWPKS</sequence>
<gene>
    <name evidence="1" type="ORF">GCM10009838_11580</name>
</gene>
<organism evidence="1 2">
    <name type="scientific">Catenulispora subtropica</name>
    <dbReference type="NCBI Taxonomy" id="450798"/>
    <lineage>
        <taxon>Bacteria</taxon>
        <taxon>Bacillati</taxon>
        <taxon>Actinomycetota</taxon>
        <taxon>Actinomycetes</taxon>
        <taxon>Catenulisporales</taxon>
        <taxon>Catenulisporaceae</taxon>
        <taxon>Catenulispora</taxon>
    </lineage>
</organism>
<accession>A0ABP5C3V6</accession>
<evidence type="ECO:0000313" key="1">
    <source>
        <dbReference type="EMBL" id="GAA1957280.1"/>
    </source>
</evidence>
<name>A0ABP5C3V6_9ACTN</name>
<reference evidence="2" key="1">
    <citation type="journal article" date="2019" name="Int. J. Syst. Evol. Microbiol.">
        <title>The Global Catalogue of Microorganisms (GCM) 10K type strain sequencing project: providing services to taxonomists for standard genome sequencing and annotation.</title>
        <authorList>
            <consortium name="The Broad Institute Genomics Platform"/>
            <consortium name="The Broad Institute Genome Sequencing Center for Infectious Disease"/>
            <person name="Wu L."/>
            <person name="Ma J."/>
        </authorList>
    </citation>
    <scope>NUCLEOTIDE SEQUENCE [LARGE SCALE GENOMIC DNA]</scope>
    <source>
        <strain evidence="2">JCM 16013</strain>
    </source>
</reference>
<keyword evidence="2" id="KW-1185">Reference proteome</keyword>
<dbReference type="EMBL" id="BAAAQM010000004">
    <property type="protein sequence ID" value="GAA1957280.1"/>
    <property type="molecule type" value="Genomic_DNA"/>
</dbReference>